<comment type="caution">
    <text evidence="1">The sequence shown here is derived from an EMBL/GenBank/DDBJ whole genome shotgun (WGS) entry which is preliminary data.</text>
</comment>
<organism evidence="1 2">
    <name type="scientific">Persea americana</name>
    <name type="common">Avocado</name>
    <dbReference type="NCBI Taxonomy" id="3435"/>
    <lineage>
        <taxon>Eukaryota</taxon>
        <taxon>Viridiplantae</taxon>
        <taxon>Streptophyta</taxon>
        <taxon>Embryophyta</taxon>
        <taxon>Tracheophyta</taxon>
        <taxon>Spermatophyta</taxon>
        <taxon>Magnoliopsida</taxon>
        <taxon>Magnoliidae</taxon>
        <taxon>Laurales</taxon>
        <taxon>Lauraceae</taxon>
        <taxon>Persea</taxon>
    </lineage>
</organism>
<name>A0ACC2L549_PERAE</name>
<keyword evidence="2" id="KW-1185">Reference proteome</keyword>
<dbReference type="Proteomes" id="UP001234297">
    <property type="component" value="Chromosome 6"/>
</dbReference>
<accession>A0ACC2L549</accession>
<sequence length="126" mass="14477">MKYLMAEEEPLLPDTKQLNIESMSELLVLCKGIPSSDALKSLESLEGLYIYDLPELKGICSRVLICNALETISIKDCPELKKLPFCVDNLPCALKEIRVLKEWWDAVEWDHPRTKAHFDSIPKKCW</sequence>
<gene>
    <name evidence="1" type="ORF">MRB53_021784</name>
</gene>
<dbReference type="EMBL" id="CM056814">
    <property type="protein sequence ID" value="KAJ8628477.1"/>
    <property type="molecule type" value="Genomic_DNA"/>
</dbReference>
<proteinExistence type="predicted"/>
<reference evidence="1 2" key="1">
    <citation type="journal article" date="2022" name="Hortic Res">
        <title>A haplotype resolved chromosomal level avocado genome allows analysis of novel avocado genes.</title>
        <authorList>
            <person name="Nath O."/>
            <person name="Fletcher S.J."/>
            <person name="Hayward A."/>
            <person name="Shaw L.M."/>
            <person name="Masouleh A.K."/>
            <person name="Furtado A."/>
            <person name="Henry R.J."/>
            <person name="Mitter N."/>
        </authorList>
    </citation>
    <scope>NUCLEOTIDE SEQUENCE [LARGE SCALE GENOMIC DNA]</scope>
    <source>
        <strain evidence="2">cv. Hass</strain>
    </source>
</reference>
<evidence type="ECO:0000313" key="1">
    <source>
        <dbReference type="EMBL" id="KAJ8628477.1"/>
    </source>
</evidence>
<protein>
    <submittedName>
        <fullName evidence="1">Uncharacterized protein</fullName>
    </submittedName>
</protein>
<evidence type="ECO:0000313" key="2">
    <source>
        <dbReference type="Proteomes" id="UP001234297"/>
    </source>
</evidence>